<feature type="region of interest" description="Disordered" evidence="1">
    <location>
        <begin position="126"/>
        <end position="184"/>
    </location>
</feature>
<reference evidence="3" key="1">
    <citation type="journal article" date="2013" name="J. Plant Res.">
        <title>Effect of fungi and light on seed germination of three Opuntia species from semiarid lands of central Mexico.</title>
        <authorList>
            <person name="Delgado-Sanchez P."/>
            <person name="Jimenez-Bremont J.F."/>
            <person name="Guerrero-Gonzalez Mde L."/>
            <person name="Flores J."/>
        </authorList>
    </citation>
    <scope>NUCLEOTIDE SEQUENCE</scope>
    <source>
        <tissue evidence="3">Cladode</tissue>
    </source>
</reference>
<feature type="compositionally biased region" description="Acidic residues" evidence="1">
    <location>
        <begin position="147"/>
        <end position="156"/>
    </location>
</feature>
<organism evidence="3">
    <name type="scientific">Opuntia streptacantha</name>
    <name type="common">Prickly pear cactus</name>
    <name type="synonym">Opuntia cardona</name>
    <dbReference type="NCBI Taxonomy" id="393608"/>
    <lineage>
        <taxon>Eukaryota</taxon>
        <taxon>Viridiplantae</taxon>
        <taxon>Streptophyta</taxon>
        <taxon>Embryophyta</taxon>
        <taxon>Tracheophyta</taxon>
        <taxon>Spermatophyta</taxon>
        <taxon>Magnoliopsida</taxon>
        <taxon>eudicotyledons</taxon>
        <taxon>Gunneridae</taxon>
        <taxon>Pentapetalae</taxon>
        <taxon>Caryophyllales</taxon>
        <taxon>Cactineae</taxon>
        <taxon>Cactaceae</taxon>
        <taxon>Opuntioideae</taxon>
        <taxon>Opuntia</taxon>
    </lineage>
</organism>
<proteinExistence type="predicted"/>
<reference evidence="3" key="2">
    <citation type="submission" date="2020-07" db="EMBL/GenBank/DDBJ databases">
        <authorList>
            <person name="Vera ALvarez R."/>
            <person name="Arias-Moreno D.M."/>
            <person name="Jimenez-Jacinto V."/>
            <person name="Jimenez-Bremont J.F."/>
            <person name="Swaminathan K."/>
            <person name="Moose S.P."/>
            <person name="Guerrero-Gonzalez M.L."/>
            <person name="Marino-Ramirez L."/>
            <person name="Landsman D."/>
            <person name="Rodriguez-Kessler M."/>
            <person name="Delgado-Sanchez P."/>
        </authorList>
    </citation>
    <scope>NUCLEOTIDE SEQUENCE</scope>
    <source>
        <tissue evidence="3">Cladode</tissue>
    </source>
</reference>
<keyword evidence="2" id="KW-1133">Transmembrane helix</keyword>
<evidence type="ECO:0000256" key="1">
    <source>
        <dbReference type="SAM" id="MobiDB-lite"/>
    </source>
</evidence>
<accession>A0A7C8ZW39</accession>
<feature type="compositionally biased region" description="Acidic residues" evidence="1">
    <location>
        <begin position="166"/>
        <end position="182"/>
    </location>
</feature>
<evidence type="ECO:0000313" key="3">
    <source>
        <dbReference type="EMBL" id="MBA4651951.1"/>
    </source>
</evidence>
<evidence type="ECO:0008006" key="4">
    <source>
        <dbReference type="Google" id="ProtNLM"/>
    </source>
</evidence>
<feature type="transmembrane region" description="Helical" evidence="2">
    <location>
        <begin position="34"/>
        <end position="53"/>
    </location>
</feature>
<evidence type="ECO:0000256" key="2">
    <source>
        <dbReference type="SAM" id="Phobius"/>
    </source>
</evidence>
<dbReference type="PANTHER" id="PTHR34947:SF2">
    <property type="entry name" value="TRANSMEMBRANE PROTEIN"/>
    <property type="match status" value="1"/>
</dbReference>
<dbReference type="PANTHER" id="PTHR34947">
    <property type="entry name" value="TRANSMEMBRANE PROTEIN"/>
    <property type="match status" value="1"/>
</dbReference>
<dbReference type="EMBL" id="GISG01172262">
    <property type="protein sequence ID" value="MBA4651951.1"/>
    <property type="molecule type" value="Transcribed_RNA"/>
</dbReference>
<sequence>MEQQNQGRRKLMTTHLRSSYNFIKKSFSSLQSPYFISILFYFSSFIFLILITLKPNFPLSSLMSVPEFSFDRNYMFLLCNGILVILVKGSSSSSTSSPLYSSYFSSPPSQPHQIRLVELTSEKKLVSEPEVQSNPDENPNFSTAEENSNEELEVSDFFDVRGQSENDYDGDAEEEEEEEGLAAEELNKRCEEFIRKMKQGIISESRADPGLPGFW</sequence>
<feature type="compositionally biased region" description="Polar residues" evidence="1">
    <location>
        <begin position="130"/>
        <end position="146"/>
    </location>
</feature>
<protein>
    <recommendedName>
        <fullName evidence="4">DUF4408 domain-containing protein</fullName>
    </recommendedName>
</protein>
<dbReference type="AlphaFoldDB" id="A0A7C8ZW39"/>
<keyword evidence="2" id="KW-0812">Transmembrane</keyword>
<keyword evidence="2" id="KW-0472">Membrane</keyword>
<name>A0A7C8ZW39_OPUST</name>